<keyword evidence="4" id="KW-0808">Transferase</keyword>
<feature type="region of interest" description="Disordered" evidence="2">
    <location>
        <begin position="136"/>
        <end position="164"/>
    </location>
</feature>
<dbReference type="PANTHER" id="PTHR30576">
    <property type="entry name" value="COLANIC BIOSYNTHESIS UDP-GLUCOSE LIPID CARRIER TRANSFERASE"/>
    <property type="match status" value="1"/>
</dbReference>
<evidence type="ECO:0000259" key="3">
    <source>
        <dbReference type="Pfam" id="PF02397"/>
    </source>
</evidence>
<organism evidence="4 5">
    <name type="scientific">Desulfonema ishimotonii</name>
    <dbReference type="NCBI Taxonomy" id="45657"/>
    <lineage>
        <taxon>Bacteria</taxon>
        <taxon>Pseudomonadati</taxon>
        <taxon>Thermodesulfobacteriota</taxon>
        <taxon>Desulfobacteria</taxon>
        <taxon>Desulfobacterales</taxon>
        <taxon>Desulfococcaceae</taxon>
        <taxon>Desulfonema</taxon>
    </lineage>
</organism>
<dbReference type="PANTHER" id="PTHR30576:SF10">
    <property type="entry name" value="SLL5057 PROTEIN"/>
    <property type="match status" value="1"/>
</dbReference>
<reference evidence="5" key="1">
    <citation type="submission" date="2017-11" db="EMBL/GenBank/DDBJ databases">
        <authorList>
            <person name="Watanabe M."/>
            <person name="Kojima H."/>
        </authorList>
    </citation>
    <scope>NUCLEOTIDE SEQUENCE [LARGE SCALE GENOMIC DNA]</scope>
    <source>
        <strain evidence="5">Tokyo 01</strain>
    </source>
</reference>
<protein>
    <submittedName>
        <fullName evidence="4">Sugar transferase</fullName>
    </submittedName>
</protein>
<evidence type="ECO:0000313" key="5">
    <source>
        <dbReference type="Proteomes" id="UP000288096"/>
    </source>
</evidence>
<gene>
    <name evidence="4" type="ORF">DENIS_4772</name>
</gene>
<evidence type="ECO:0000313" key="4">
    <source>
        <dbReference type="EMBL" id="GBC63774.1"/>
    </source>
</evidence>
<proteinExistence type="inferred from homology"/>
<evidence type="ECO:0000256" key="1">
    <source>
        <dbReference type="ARBA" id="ARBA00006464"/>
    </source>
</evidence>
<keyword evidence="5" id="KW-1185">Reference proteome</keyword>
<feature type="compositionally biased region" description="Basic and acidic residues" evidence="2">
    <location>
        <begin position="136"/>
        <end position="148"/>
    </location>
</feature>
<comment type="caution">
    <text evidence="4">The sequence shown here is derived from an EMBL/GenBank/DDBJ whole genome shotgun (WGS) entry which is preliminary data.</text>
</comment>
<reference evidence="5" key="2">
    <citation type="submission" date="2019-01" db="EMBL/GenBank/DDBJ databases">
        <title>Genome sequence of Desulfonema ishimotonii strain Tokyo 01.</title>
        <authorList>
            <person name="Fukui M."/>
        </authorList>
    </citation>
    <scope>NUCLEOTIDE SEQUENCE [LARGE SCALE GENOMIC DNA]</scope>
    <source>
        <strain evidence="5">Tokyo 01</strain>
    </source>
</reference>
<evidence type="ECO:0000256" key="2">
    <source>
        <dbReference type="SAM" id="MobiDB-lite"/>
    </source>
</evidence>
<comment type="similarity">
    <text evidence="1">Belongs to the bacterial sugar transferase family.</text>
</comment>
<accession>A0A401G3H9</accession>
<feature type="domain" description="Bacterial sugar transferase" evidence="3">
    <location>
        <begin position="196"/>
        <end position="387"/>
    </location>
</feature>
<dbReference type="EMBL" id="BEXT01000001">
    <property type="protein sequence ID" value="GBC63774.1"/>
    <property type="molecule type" value="Genomic_DNA"/>
</dbReference>
<dbReference type="GO" id="GO:0016780">
    <property type="term" value="F:phosphotransferase activity, for other substituted phosphate groups"/>
    <property type="evidence" value="ECO:0007669"/>
    <property type="project" value="TreeGrafter"/>
</dbReference>
<dbReference type="RefSeq" id="WP_208022657.1">
    <property type="nucleotide sequence ID" value="NZ_BEXT01000001.1"/>
</dbReference>
<dbReference type="InterPro" id="IPR003362">
    <property type="entry name" value="Bact_transf"/>
</dbReference>
<name>A0A401G3H9_9BACT</name>
<dbReference type="AlphaFoldDB" id="A0A401G3H9"/>
<sequence length="408" mass="46512">MPSSGFTKRFWPFAFIRRKRLPDCICSEEEFRRILACERARVDRGGQMFSLVIFDIGNAAASRMLSRHLQRLLVSRLRSGDEIGWIDARHIGAILPNAAPDGAWRFAITIRETISPICSPPRCYVYAYPNEYRDKDDGNITRPKDRFPEALPDTSGTGSDAPDQFISPLHSDPIPMRNCAKLPVHLLSGCRLPLWKRWTDIGGALLGLVISSPMLLLVSLMIRTVSSGPVLFRQERIGYGGTPFTLLKFRTMKSDADILAHRQHLSRLIKEGAEKPMTKLDDDARIIPFGRILRKLCIDELPQLINVLRGEMSLVGPRPPIPYEVDEYLKWHNGRLDVVPGMTGLWQVSGKNRLTFKEMVRLDIRYARCRSFWLDLKILLMTPVAIFLQVRDCLNRKKEKVRGVAEHV</sequence>
<dbReference type="Proteomes" id="UP000288096">
    <property type="component" value="Unassembled WGS sequence"/>
</dbReference>
<dbReference type="Pfam" id="PF02397">
    <property type="entry name" value="Bac_transf"/>
    <property type="match status" value="1"/>
</dbReference>